<comment type="caution">
    <text evidence="1">The sequence shown here is derived from an EMBL/GenBank/DDBJ whole genome shotgun (WGS) entry which is preliminary data.</text>
</comment>
<proteinExistence type="predicted"/>
<protein>
    <submittedName>
        <fullName evidence="1">Uncharacterized protein</fullName>
    </submittedName>
</protein>
<organism evidence="1 2">
    <name type="scientific">Sphingobacterium puteale</name>
    <dbReference type="NCBI Taxonomy" id="2420510"/>
    <lineage>
        <taxon>Bacteria</taxon>
        <taxon>Pseudomonadati</taxon>
        <taxon>Bacteroidota</taxon>
        <taxon>Sphingobacteriia</taxon>
        <taxon>Sphingobacteriales</taxon>
        <taxon>Sphingobacteriaceae</taxon>
        <taxon>Sphingobacterium</taxon>
    </lineage>
</organism>
<accession>A0A420W1K7</accession>
<gene>
    <name evidence="1" type="ORF">D7322_06485</name>
</gene>
<dbReference type="Proteomes" id="UP000282423">
    <property type="component" value="Unassembled WGS sequence"/>
</dbReference>
<name>A0A420W1K7_9SPHI</name>
<keyword evidence="2" id="KW-1185">Reference proteome</keyword>
<dbReference type="EMBL" id="RBWS01000005">
    <property type="protein sequence ID" value="RKO72443.1"/>
    <property type="molecule type" value="Genomic_DNA"/>
</dbReference>
<evidence type="ECO:0000313" key="1">
    <source>
        <dbReference type="EMBL" id="RKO72443.1"/>
    </source>
</evidence>
<sequence length="64" mass="7693">MLFSFDPIRYAESVDVLVFRNYRIRTNRAYPAFHWNKKSLFFERVVHDEISNSTIDGKPFHLSL</sequence>
<dbReference type="AlphaFoldDB" id="A0A420W1K7"/>
<evidence type="ECO:0000313" key="2">
    <source>
        <dbReference type="Proteomes" id="UP000282423"/>
    </source>
</evidence>
<reference evidence="1 2" key="1">
    <citation type="submission" date="2018-10" db="EMBL/GenBank/DDBJ databases">
        <title>Sphingobacterium sp. M05W1-28.</title>
        <authorList>
            <person name="Cai H."/>
        </authorList>
    </citation>
    <scope>NUCLEOTIDE SEQUENCE [LARGE SCALE GENOMIC DNA]</scope>
    <source>
        <strain evidence="1 2">M05W1-28</strain>
    </source>
</reference>